<dbReference type="eggNOG" id="KOG0619">
    <property type="taxonomic scope" value="Eukaryota"/>
</dbReference>
<dbReference type="PANTHER" id="PTHR24367:SF318">
    <property type="entry name" value="LEUCINE-RICH GLIOMA-INACTIVATED PROTEIN 1-LIKE"/>
    <property type="match status" value="1"/>
</dbReference>
<dbReference type="EMBL" id="CAJFDI010000003">
    <property type="protein sequence ID" value="CAD5222282.1"/>
    <property type="molecule type" value="Genomic_DNA"/>
</dbReference>
<evidence type="ECO:0000313" key="6">
    <source>
        <dbReference type="EMBL" id="CAG9109674.1"/>
    </source>
</evidence>
<sequence length="408" mass="46155">MRLDLGLIIGLLTVIWCNGEEDSTERPGECVQGCKCAGRTLECSELELDRIPAEWPTHYEKITLRNCTITTLEKNSFRKFGALEELRIENCNKLDVIDKYAFKGLQKLKLLNIAGNPKLREIHRFAFSSIGNQNPLRILLKNNGIEKIHAYAFKNAHNLRELYIEDRCYTVEPNGLSSISRLDFFTLKGACVLSLNSFSNTSRVHSLSILDSTLNLFNGIFDQLSHVNQIQIRECRLGKLEENTFSGLFTVGSLQIQTSHIGRVSPRAFVGMENVGVLLISYTTIREPLGSPECLLHTAHKLVFSENTLHCSCEMQWIQFHKDQVILSENYCDRSEAFKALAYFKPLGCEPLTTKEPDPVPITSKPTVSEVFIPDGIRRTQYEAEISTAASDVCTFFCILVFLLLMNF</sequence>
<evidence type="ECO:0000313" key="5">
    <source>
        <dbReference type="EMBL" id="CAD5222282.1"/>
    </source>
</evidence>
<dbReference type="SMART" id="SM00013">
    <property type="entry name" value="LRRNT"/>
    <property type="match status" value="1"/>
</dbReference>
<evidence type="ECO:0000313" key="8">
    <source>
        <dbReference type="Proteomes" id="UP000659654"/>
    </source>
</evidence>
<proteinExistence type="predicted"/>
<dbReference type="Proteomes" id="UP000582659">
    <property type="component" value="Unassembled WGS sequence"/>
</dbReference>
<evidence type="ECO:0000313" key="9">
    <source>
        <dbReference type="WBParaSite" id="BXY_1521700.1"/>
    </source>
</evidence>
<gene>
    <name evidence="5" type="ORF">BXYJ_LOCUS7250</name>
</gene>
<feature type="chain" id="PRO_5035360188" evidence="3">
    <location>
        <begin position="20"/>
        <end position="408"/>
    </location>
</feature>
<dbReference type="Proteomes" id="UP000659654">
    <property type="component" value="Unassembled WGS sequence"/>
</dbReference>
<protein>
    <submittedName>
        <fullName evidence="5">(pine wood nematode) hypothetical protein</fullName>
    </submittedName>
    <submittedName>
        <fullName evidence="9">LRRNT domain-containing protein</fullName>
    </submittedName>
</protein>
<dbReference type="InterPro" id="IPR051295">
    <property type="entry name" value="LGI_related"/>
</dbReference>
<evidence type="ECO:0000256" key="3">
    <source>
        <dbReference type="SAM" id="SignalP"/>
    </source>
</evidence>
<dbReference type="SUPFAM" id="SSF52058">
    <property type="entry name" value="L domain-like"/>
    <property type="match status" value="1"/>
</dbReference>
<dbReference type="AlphaFoldDB" id="A0A1I7SQ72"/>
<dbReference type="Proteomes" id="UP000095284">
    <property type="component" value="Unplaced"/>
</dbReference>
<organism evidence="7 9">
    <name type="scientific">Bursaphelenchus xylophilus</name>
    <name type="common">Pinewood nematode worm</name>
    <name type="synonym">Aphelenchoides xylophilus</name>
    <dbReference type="NCBI Taxonomy" id="6326"/>
    <lineage>
        <taxon>Eukaryota</taxon>
        <taxon>Metazoa</taxon>
        <taxon>Ecdysozoa</taxon>
        <taxon>Nematoda</taxon>
        <taxon>Chromadorea</taxon>
        <taxon>Rhabditida</taxon>
        <taxon>Tylenchina</taxon>
        <taxon>Tylenchomorpha</taxon>
        <taxon>Aphelenchoidea</taxon>
        <taxon>Aphelenchoididae</taxon>
        <taxon>Bursaphelenchus</taxon>
    </lineage>
</organism>
<feature type="domain" description="LRRNT" evidence="4">
    <location>
        <begin position="29"/>
        <end position="61"/>
    </location>
</feature>
<keyword evidence="1" id="KW-0433">Leucine-rich repeat</keyword>
<dbReference type="Gene3D" id="3.80.10.10">
    <property type="entry name" value="Ribonuclease Inhibitor"/>
    <property type="match status" value="2"/>
</dbReference>
<accession>A0A1I7SQ72</accession>
<feature type="signal peptide" evidence="3">
    <location>
        <begin position="1"/>
        <end position="19"/>
    </location>
</feature>
<reference evidence="9" key="1">
    <citation type="submission" date="2016-11" db="UniProtKB">
        <authorList>
            <consortium name="WormBaseParasite"/>
        </authorList>
    </citation>
    <scope>IDENTIFICATION</scope>
</reference>
<name>A0A1I7SQ72_BURXY</name>
<dbReference type="InterPro" id="IPR026906">
    <property type="entry name" value="LRR_5"/>
</dbReference>
<dbReference type="SMR" id="A0A1I7SQ72"/>
<evidence type="ECO:0000256" key="2">
    <source>
        <dbReference type="ARBA" id="ARBA00022729"/>
    </source>
</evidence>
<reference evidence="6" key="2">
    <citation type="submission" date="2020-08" db="EMBL/GenBank/DDBJ databases">
        <authorList>
            <person name="Kikuchi T."/>
        </authorList>
    </citation>
    <scope>NUCLEOTIDE SEQUENCE</scope>
    <source>
        <strain evidence="5">Ka4C1</strain>
    </source>
</reference>
<dbReference type="WBParaSite" id="BXY_1521700.1">
    <property type="protein sequence ID" value="BXY_1521700.1"/>
    <property type="gene ID" value="BXY_1521700"/>
</dbReference>
<evidence type="ECO:0000313" key="7">
    <source>
        <dbReference type="Proteomes" id="UP000095284"/>
    </source>
</evidence>
<dbReference type="Pfam" id="PF13306">
    <property type="entry name" value="LRR_5"/>
    <property type="match status" value="2"/>
</dbReference>
<evidence type="ECO:0000259" key="4">
    <source>
        <dbReference type="SMART" id="SM00013"/>
    </source>
</evidence>
<keyword evidence="8" id="KW-1185">Reference proteome</keyword>
<dbReference type="EMBL" id="CAJFCV020000003">
    <property type="protein sequence ID" value="CAG9109674.1"/>
    <property type="molecule type" value="Genomic_DNA"/>
</dbReference>
<dbReference type="OrthoDB" id="6363818at2759"/>
<dbReference type="InterPro" id="IPR032675">
    <property type="entry name" value="LRR_dom_sf"/>
</dbReference>
<evidence type="ECO:0000256" key="1">
    <source>
        <dbReference type="ARBA" id="ARBA00022614"/>
    </source>
</evidence>
<dbReference type="InterPro" id="IPR000372">
    <property type="entry name" value="LRRNT"/>
</dbReference>
<dbReference type="PANTHER" id="PTHR24367">
    <property type="entry name" value="LEUCINE-RICH REPEAT-CONTAINING PROTEIN"/>
    <property type="match status" value="1"/>
</dbReference>
<keyword evidence="2 3" id="KW-0732">Signal</keyword>